<name>A0A835KJ47_9POAL</name>
<dbReference type="Proteomes" id="UP000636709">
    <property type="component" value="Unassembled WGS sequence"/>
</dbReference>
<reference evidence="2" key="1">
    <citation type="submission" date="2020-07" db="EMBL/GenBank/DDBJ databases">
        <title>Genome sequence and genetic diversity analysis of an under-domesticated orphan crop, white fonio (Digitaria exilis).</title>
        <authorList>
            <person name="Bennetzen J.L."/>
            <person name="Chen S."/>
            <person name="Ma X."/>
            <person name="Wang X."/>
            <person name="Yssel A.E.J."/>
            <person name="Chaluvadi S.R."/>
            <person name="Johnson M."/>
            <person name="Gangashetty P."/>
            <person name="Hamidou F."/>
            <person name="Sanogo M.D."/>
            <person name="Zwaenepoel A."/>
            <person name="Wallace J."/>
            <person name="Van De Peer Y."/>
            <person name="Van Deynze A."/>
        </authorList>
    </citation>
    <scope>NUCLEOTIDE SEQUENCE</scope>
    <source>
        <tissue evidence="2">Leaves</tissue>
    </source>
</reference>
<keyword evidence="3" id="KW-1185">Reference proteome</keyword>
<evidence type="ECO:0000313" key="2">
    <source>
        <dbReference type="EMBL" id="KAF8732145.1"/>
    </source>
</evidence>
<dbReference type="EMBL" id="JACEFO010001605">
    <property type="protein sequence ID" value="KAF8732145.1"/>
    <property type="molecule type" value="Genomic_DNA"/>
</dbReference>
<accession>A0A835KJ47</accession>
<gene>
    <name evidence="2" type="ORF">HU200_016112</name>
</gene>
<comment type="caution">
    <text evidence="2">The sequence shown here is derived from an EMBL/GenBank/DDBJ whole genome shotgun (WGS) entry which is preliminary data.</text>
</comment>
<proteinExistence type="predicted"/>
<protein>
    <submittedName>
        <fullName evidence="2">Uncharacterized protein</fullName>
    </submittedName>
</protein>
<organism evidence="2 3">
    <name type="scientific">Digitaria exilis</name>
    <dbReference type="NCBI Taxonomy" id="1010633"/>
    <lineage>
        <taxon>Eukaryota</taxon>
        <taxon>Viridiplantae</taxon>
        <taxon>Streptophyta</taxon>
        <taxon>Embryophyta</taxon>
        <taxon>Tracheophyta</taxon>
        <taxon>Spermatophyta</taxon>
        <taxon>Magnoliopsida</taxon>
        <taxon>Liliopsida</taxon>
        <taxon>Poales</taxon>
        <taxon>Poaceae</taxon>
        <taxon>PACMAD clade</taxon>
        <taxon>Panicoideae</taxon>
        <taxon>Panicodae</taxon>
        <taxon>Paniceae</taxon>
        <taxon>Anthephorinae</taxon>
        <taxon>Digitaria</taxon>
    </lineage>
</organism>
<dbReference type="AlphaFoldDB" id="A0A835KJ47"/>
<sequence length="37" mass="4312">MFRERQREVLRFLPSGRFGKRGTQESSGTKGSRSRLL</sequence>
<evidence type="ECO:0000313" key="3">
    <source>
        <dbReference type="Proteomes" id="UP000636709"/>
    </source>
</evidence>
<evidence type="ECO:0000256" key="1">
    <source>
        <dbReference type="SAM" id="MobiDB-lite"/>
    </source>
</evidence>
<feature type="region of interest" description="Disordered" evidence="1">
    <location>
        <begin position="13"/>
        <end position="37"/>
    </location>
</feature>